<keyword evidence="3" id="KW-1185">Reference proteome</keyword>
<dbReference type="KEGG" id="psco:LY89DRAFT_562850"/>
<name>A0A132BDJ0_MOLSC</name>
<dbReference type="InterPro" id="IPR052895">
    <property type="entry name" value="HetReg/Transcr_Mod"/>
</dbReference>
<feature type="domain" description="Heterokaryon incompatibility" evidence="1">
    <location>
        <begin position="4"/>
        <end position="146"/>
    </location>
</feature>
<accession>A0A132BDJ0</accession>
<evidence type="ECO:0000313" key="3">
    <source>
        <dbReference type="Proteomes" id="UP000070700"/>
    </source>
</evidence>
<dbReference type="Pfam" id="PF06985">
    <property type="entry name" value="HET"/>
    <property type="match status" value="1"/>
</dbReference>
<proteinExistence type="predicted"/>
<dbReference type="OrthoDB" id="3481943at2759"/>
<evidence type="ECO:0000259" key="1">
    <source>
        <dbReference type="Pfam" id="PF06985"/>
    </source>
</evidence>
<dbReference type="PANTHER" id="PTHR24148">
    <property type="entry name" value="ANKYRIN REPEAT DOMAIN-CONTAINING PROTEIN 39 HOMOLOG-RELATED"/>
    <property type="match status" value="1"/>
</dbReference>
<dbReference type="GeneID" id="28818211"/>
<evidence type="ECO:0000313" key="2">
    <source>
        <dbReference type="EMBL" id="KUJ10502.1"/>
    </source>
</evidence>
<reference evidence="2 3" key="1">
    <citation type="submission" date="2015-10" db="EMBL/GenBank/DDBJ databases">
        <title>Full genome of DAOMC 229536 Phialocephala scopiformis, a fungal endophyte of spruce producing the potent anti-insectan compound rugulosin.</title>
        <authorList>
            <consortium name="DOE Joint Genome Institute"/>
            <person name="Walker A.K."/>
            <person name="Frasz S.L."/>
            <person name="Seifert K.A."/>
            <person name="Miller J.D."/>
            <person name="Mondo S.J."/>
            <person name="Labutti K."/>
            <person name="Lipzen A."/>
            <person name="Dockter R."/>
            <person name="Kennedy M."/>
            <person name="Grigoriev I.V."/>
            <person name="Spatafora J.W."/>
        </authorList>
    </citation>
    <scope>NUCLEOTIDE SEQUENCE [LARGE SCALE GENOMIC DNA]</scope>
    <source>
        <strain evidence="2 3">CBS 120377</strain>
    </source>
</reference>
<organism evidence="2 3">
    <name type="scientific">Mollisia scopiformis</name>
    <name type="common">Conifer needle endophyte fungus</name>
    <name type="synonym">Phialocephala scopiformis</name>
    <dbReference type="NCBI Taxonomy" id="149040"/>
    <lineage>
        <taxon>Eukaryota</taxon>
        <taxon>Fungi</taxon>
        <taxon>Dikarya</taxon>
        <taxon>Ascomycota</taxon>
        <taxon>Pezizomycotina</taxon>
        <taxon>Leotiomycetes</taxon>
        <taxon>Helotiales</taxon>
        <taxon>Mollisiaceae</taxon>
        <taxon>Mollisia</taxon>
    </lineage>
</organism>
<feature type="non-terminal residue" evidence="2">
    <location>
        <position position="1"/>
    </location>
</feature>
<dbReference type="AlphaFoldDB" id="A0A132BDJ0"/>
<protein>
    <submittedName>
        <fullName evidence="2">Heterokaryon incompatibility</fullName>
    </submittedName>
</protein>
<dbReference type="PANTHER" id="PTHR24148:SF73">
    <property type="entry name" value="HET DOMAIN PROTEIN (AFU_ORTHOLOGUE AFUA_8G01020)"/>
    <property type="match status" value="1"/>
</dbReference>
<dbReference type="InterPro" id="IPR010730">
    <property type="entry name" value="HET"/>
</dbReference>
<feature type="non-terminal residue" evidence="2">
    <location>
        <position position="151"/>
    </location>
</feature>
<sequence length="151" mass="17551">APKYEALSYVWGPTNDLQAIVLDCFEYLVTPSLFEVLLRLRKLDEDRLLWVDALVINQSDLAERSREVTKMLDRYSRAAKTIIWLGKPLENASYGRLDIMSAMKFLSQPELVTPKDHDSGEWVPIKQAVEAIFCSKYWTRSWTVQEIMYSD</sequence>
<gene>
    <name evidence="2" type="ORF">LY89DRAFT_562850</name>
</gene>
<dbReference type="RefSeq" id="XP_018064857.1">
    <property type="nucleotide sequence ID" value="XM_018208485.1"/>
</dbReference>
<dbReference type="Proteomes" id="UP000070700">
    <property type="component" value="Unassembled WGS sequence"/>
</dbReference>
<dbReference type="EMBL" id="KQ947429">
    <property type="protein sequence ID" value="KUJ10502.1"/>
    <property type="molecule type" value="Genomic_DNA"/>
</dbReference>
<dbReference type="InParanoid" id="A0A132BDJ0"/>
<dbReference type="STRING" id="149040.A0A132BDJ0"/>